<dbReference type="PANTHER" id="PTHR15858">
    <property type="entry name" value="IMMEDIATE EARLY RESPONSE 3-INTERACTING PROTEIN 1"/>
    <property type="match status" value="1"/>
</dbReference>
<evidence type="ECO:0000256" key="7">
    <source>
        <dbReference type="ARBA" id="ARBA00023136"/>
    </source>
</evidence>
<dbReference type="AlphaFoldDB" id="A0A0T6AVY7"/>
<evidence type="ECO:0000256" key="2">
    <source>
        <dbReference type="ARBA" id="ARBA00016434"/>
    </source>
</evidence>
<dbReference type="GO" id="GO:0000139">
    <property type="term" value="C:Golgi membrane"/>
    <property type="evidence" value="ECO:0007669"/>
    <property type="project" value="TreeGrafter"/>
</dbReference>
<dbReference type="EMBL" id="LJIG01022671">
    <property type="protein sequence ID" value="KRT79327.1"/>
    <property type="molecule type" value="Genomic_DNA"/>
</dbReference>
<evidence type="ECO:0000313" key="11">
    <source>
        <dbReference type="EMBL" id="KRT79327.1"/>
    </source>
</evidence>
<reference evidence="11 12" key="1">
    <citation type="submission" date="2015-09" db="EMBL/GenBank/DDBJ databases">
        <title>Draft genome of the scarab beetle Oryctes borbonicus.</title>
        <authorList>
            <person name="Meyer J.M."/>
            <person name="Markov G.V."/>
            <person name="Baskaran P."/>
            <person name="Herrmann M."/>
            <person name="Sommer R.J."/>
            <person name="Roedelsperger C."/>
        </authorList>
    </citation>
    <scope>NUCLEOTIDE SEQUENCE [LARGE SCALE GENOMIC DNA]</scope>
    <source>
        <strain evidence="11">OB123</strain>
        <tissue evidence="11">Whole animal</tissue>
    </source>
</reference>
<dbReference type="InterPro" id="IPR013880">
    <property type="entry name" value="Yos1"/>
</dbReference>
<keyword evidence="6 10" id="KW-1133">Transmembrane helix</keyword>
<comment type="caution">
    <text evidence="11">The sequence shown here is derived from an EMBL/GenBank/DDBJ whole genome shotgun (WGS) entry which is preliminary data.</text>
</comment>
<gene>
    <name evidence="11" type="ORF">AMK59_6863</name>
</gene>
<keyword evidence="3" id="KW-0813">Transport</keyword>
<keyword evidence="12" id="KW-1185">Reference proteome</keyword>
<organism evidence="11 12">
    <name type="scientific">Oryctes borbonicus</name>
    <dbReference type="NCBI Taxonomy" id="1629725"/>
    <lineage>
        <taxon>Eukaryota</taxon>
        <taxon>Metazoa</taxon>
        <taxon>Ecdysozoa</taxon>
        <taxon>Arthropoda</taxon>
        <taxon>Hexapoda</taxon>
        <taxon>Insecta</taxon>
        <taxon>Pterygota</taxon>
        <taxon>Neoptera</taxon>
        <taxon>Endopterygota</taxon>
        <taxon>Coleoptera</taxon>
        <taxon>Polyphaga</taxon>
        <taxon>Scarabaeiformia</taxon>
        <taxon>Scarabaeidae</taxon>
        <taxon>Dynastinae</taxon>
        <taxon>Oryctes</taxon>
    </lineage>
</organism>
<proteinExistence type="inferred from homology"/>
<sequence>IVINCRSCQIKLSLKSRRNINEKMGFSLWNLFEASLLCLNAVCILHEERFLARIGWSAKSPSVQGFGEQPTAKAQILNLIHSIRTVARIPLILFNIVTIVLKLILG</sequence>
<feature type="transmembrane region" description="Helical" evidence="10">
    <location>
        <begin position="86"/>
        <end position="105"/>
    </location>
</feature>
<comment type="function">
    <text evidence="9">Regulator of endoplasmic reticulum secretion that acts as a key determinant of brain size. Required for secretion of extracellular matrix proteins. Required for correct brain development by depositing sufficient extracellular matrix proteins for tissue integrity and the proliferation of neural progenitors. Acts as a regulator of the unfolded protein response (UPR).</text>
</comment>
<accession>A0A0T6AVY7</accession>
<dbReference type="Proteomes" id="UP000051574">
    <property type="component" value="Unassembled WGS sequence"/>
</dbReference>
<evidence type="ECO:0000256" key="1">
    <source>
        <dbReference type="ARBA" id="ARBA00004370"/>
    </source>
</evidence>
<keyword evidence="7 10" id="KW-0472">Membrane</keyword>
<feature type="non-terminal residue" evidence="11">
    <location>
        <position position="1"/>
    </location>
</feature>
<evidence type="ECO:0000256" key="3">
    <source>
        <dbReference type="ARBA" id="ARBA00022448"/>
    </source>
</evidence>
<name>A0A0T6AVY7_9SCAR</name>
<keyword evidence="5" id="KW-0653">Protein transport</keyword>
<dbReference type="OrthoDB" id="15356at2759"/>
<dbReference type="Pfam" id="PF08571">
    <property type="entry name" value="Yos1"/>
    <property type="match status" value="1"/>
</dbReference>
<evidence type="ECO:0000256" key="8">
    <source>
        <dbReference type="ARBA" id="ARBA00024203"/>
    </source>
</evidence>
<dbReference type="PANTHER" id="PTHR15858:SF0">
    <property type="entry name" value="IMMEDIATE EARLY RESPONSE 3-INTERACTING PROTEIN 1"/>
    <property type="match status" value="1"/>
</dbReference>
<evidence type="ECO:0000313" key="12">
    <source>
        <dbReference type="Proteomes" id="UP000051574"/>
    </source>
</evidence>
<protein>
    <recommendedName>
        <fullName evidence="2">Immediate early response 3-interacting protein 1</fullName>
    </recommendedName>
</protein>
<keyword evidence="4 10" id="KW-0812">Transmembrane</keyword>
<dbReference type="GO" id="GO:0015031">
    <property type="term" value="P:protein transport"/>
    <property type="evidence" value="ECO:0007669"/>
    <property type="project" value="UniProtKB-KW"/>
</dbReference>
<dbReference type="GO" id="GO:0030134">
    <property type="term" value="C:COPII-coated ER to Golgi transport vesicle"/>
    <property type="evidence" value="ECO:0007669"/>
    <property type="project" value="TreeGrafter"/>
</dbReference>
<evidence type="ECO:0000256" key="6">
    <source>
        <dbReference type="ARBA" id="ARBA00022989"/>
    </source>
</evidence>
<evidence type="ECO:0000256" key="9">
    <source>
        <dbReference type="ARBA" id="ARBA00045999"/>
    </source>
</evidence>
<comment type="similarity">
    <text evidence="8">Belongs to the YOS1 family.</text>
</comment>
<dbReference type="GO" id="GO:0005789">
    <property type="term" value="C:endoplasmic reticulum membrane"/>
    <property type="evidence" value="ECO:0007669"/>
    <property type="project" value="TreeGrafter"/>
</dbReference>
<evidence type="ECO:0000256" key="5">
    <source>
        <dbReference type="ARBA" id="ARBA00022927"/>
    </source>
</evidence>
<comment type="subcellular location">
    <subcellularLocation>
        <location evidence="1">Membrane</location>
    </subcellularLocation>
</comment>
<evidence type="ECO:0000256" key="4">
    <source>
        <dbReference type="ARBA" id="ARBA00022692"/>
    </source>
</evidence>
<evidence type="ECO:0000256" key="10">
    <source>
        <dbReference type="SAM" id="Phobius"/>
    </source>
</evidence>
<dbReference type="GO" id="GO:0006888">
    <property type="term" value="P:endoplasmic reticulum to Golgi vesicle-mediated transport"/>
    <property type="evidence" value="ECO:0007669"/>
    <property type="project" value="TreeGrafter"/>
</dbReference>